<organism evidence="1 2">
    <name type="scientific">Dorcoceras hygrometricum</name>
    <dbReference type="NCBI Taxonomy" id="472368"/>
    <lineage>
        <taxon>Eukaryota</taxon>
        <taxon>Viridiplantae</taxon>
        <taxon>Streptophyta</taxon>
        <taxon>Embryophyta</taxon>
        <taxon>Tracheophyta</taxon>
        <taxon>Spermatophyta</taxon>
        <taxon>Magnoliopsida</taxon>
        <taxon>eudicotyledons</taxon>
        <taxon>Gunneridae</taxon>
        <taxon>Pentapetalae</taxon>
        <taxon>asterids</taxon>
        <taxon>lamiids</taxon>
        <taxon>Lamiales</taxon>
        <taxon>Gesneriaceae</taxon>
        <taxon>Didymocarpoideae</taxon>
        <taxon>Trichosporeae</taxon>
        <taxon>Loxocarpinae</taxon>
        <taxon>Dorcoceras</taxon>
    </lineage>
</organism>
<gene>
    <name evidence="1" type="ORF">F511_14935</name>
</gene>
<evidence type="ECO:0000313" key="1">
    <source>
        <dbReference type="EMBL" id="KZV35016.1"/>
    </source>
</evidence>
<dbReference type="EMBL" id="KV005011">
    <property type="protein sequence ID" value="KZV35016.1"/>
    <property type="molecule type" value="Genomic_DNA"/>
</dbReference>
<sequence>MLSRAGFEDTSLDVSSSGIYGVCASWIQLRDVLDALSWSRVSAILFWFLRT</sequence>
<dbReference type="Proteomes" id="UP000250235">
    <property type="component" value="Unassembled WGS sequence"/>
</dbReference>
<keyword evidence="2" id="KW-1185">Reference proteome</keyword>
<reference evidence="1 2" key="1">
    <citation type="journal article" date="2015" name="Proc. Natl. Acad. Sci. U.S.A.">
        <title>The resurrection genome of Boea hygrometrica: A blueprint for survival of dehydration.</title>
        <authorList>
            <person name="Xiao L."/>
            <person name="Yang G."/>
            <person name="Zhang L."/>
            <person name="Yang X."/>
            <person name="Zhao S."/>
            <person name="Ji Z."/>
            <person name="Zhou Q."/>
            <person name="Hu M."/>
            <person name="Wang Y."/>
            <person name="Chen M."/>
            <person name="Xu Y."/>
            <person name="Jin H."/>
            <person name="Xiao X."/>
            <person name="Hu G."/>
            <person name="Bao F."/>
            <person name="Hu Y."/>
            <person name="Wan P."/>
            <person name="Li L."/>
            <person name="Deng X."/>
            <person name="Kuang T."/>
            <person name="Xiang C."/>
            <person name="Zhu J.K."/>
            <person name="Oliver M.J."/>
            <person name="He Y."/>
        </authorList>
    </citation>
    <scope>NUCLEOTIDE SEQUENCE [LARGE SCALE GENOMIC DNA]</scope>
    <source>
        <strain evidence="2">cv. XS01</strain>
    </source>
</reference>
<name>A0A2Z7BL52_9LAMI</name>
<accession>A0A2Z7BL52</accession>
<proteinExistence type="predicted"/>
<evidence type="ECO:0000313" key="2">
    <source>
        <dbReference type="Proteomes" id="UP000250235"/>
    </source>
</evidence>
<dbReference type="AlphaFoldDB" id="A0A2Z7BL52"/>
<protein>
    <submittedName>
        <fullName evidence="1">Uncharacterized protein</fullName>
    </submittedName>
</protein>